<dbReference type="AlphaFoldDB" id="A0A1F6D2P3"/>
<dbReference type="FunFam" id="3.40.50.720:FF:000084">
    <property type="entry name" value="Short-chain dehydrogenase reductase"/>
    <property type="match status" value="1"/>
</dbReference>
<dbReference type="PRINTS" id="PR00080">
    <property type="entry name" value="SDRFAMILY"/>
</dbReference>
<dbReference type="PANTHER" id="PTHR42879">
    <property type="entry name" value="3-OXOACYL-(ACYL-CARRIER-PROTEIN) REDUCTASE"/>
    <property type="match status" value="1"/>
</dbReference>
<evidence type="ECO:0000313" key="2">
    <source>
        <dbReference type="EMBL" id="OGG55637.1"/>
    </source>
</evidence>
<dbReference type="Proteomes" id="UP000178606">
    <property type="component" value="Unassembled WGS sequence"/>
</dbReference>
<comment type="similarity">
    <text evidence="1">Belongs to the short-chain dehydrogenases/reductases (SDR) family.</text>
</comment>
<evidence type="ECO:0000313" key="3">
    <source>
        <dbReference type="Proteomes" id="UP000178606"/>
    </source>
</evidence>
<gene>
    <name evidence="2" type="ORF">A3F84_29215</name>
</gene>
<name>A0A1F6D2P3_HANXR</name>
<dbReference type="PANTHER" id="PTHR42879:SF2">
    <property type="entry name" value="3-OXOACYL-[ACYL-CARRIER-PROTEIN] REDUCTASE FABG"/>
    <property type="match status" value="1"/>
</dbReference>
<dbReference type="EMBL" id="MFKF01000065">
    <property type="protein sequence ID" value="OGG55637.1"/>
    <property type="molecule type" value="Genomic_DNA"/>
</dbReference>
<dbReference type="Pfam" id="PF13561">
    <property type="entry name" value="adh_short_C2"/>
    <property type="match status" value="1"/>
</dbReference>
<sequence length="273" mass="28681">MELLGKVALVTGAGKGIGKASALALAGAGADVVVNDYKDMAGAEAVAGQVRGLGRRALAVPCNVGNSSQVKEMARRAVAEMGKVDILVNNAGIYVRHEGGIAGLPDEAWQQVLDVNLSGVFYCCREVVPDMIRRRQGGKIVNISSVQALLAHFEASAYQPAKAGVVALTKCLAVELAPHKINVNAVGPGAIASEGMGATLGPEIVEAYRRRIPWGARGYTKDIGNVVLFLASEASRYVTGQTLYVDGGYLVDSTPTDLKRYDHPVTPDDPDPR</sequence>
<dbReference type="PRINTS" id="PR00081">
    <property type="entry name" value="GDHRDH"/>
</dbReference>
<dbReference type="InterPro" id="IPR036291">
    <property type="entry name" value="NAD(P)-bd_dom_sf"/>
</dbReference>
<proteinExistence type="inferred from homology"/>
<accession>A0A1F6D2P3</accession>
<dbReference type="Gene3D" id="3.40.50.720">
    <property type="entry name" value="NAD(P)-binding Rossmann-like Domain"/>
    <property type="match status" value="1"/>
</dbReference>
<comment type="caution">
    <text evidence="2">The sequence shown here is derived from an EMBL/GenBank/DDBJ whole genome shotgun (WGS) entry which is preliminary data.</text>
</comment>
<reference evidence="2 3" key="1">
    <citation type="journal article" date="2016" name="Nat. Commun.">
        <title>Thousands of microbial genomes shed light on interconnected biogeochemical processes in an aquifer system.</title>
        <authorList>
            <person name="Anantharaman K."/>
            <person name="Brown C.T."/>
            <person name="Hug L.A."/>
            <person name="Sharon I."/>
            <person name="Castelle C.J."/>
            <person name="Probst A.J."/>
            <person name="Thomas B.C."/>
            <person name="Singh A."/>
            <person name="Wilkins M.J."/>
            <person name="Karaoz U."/>
            <person name="Brodie E.L."/>
            <person name="Williams K.H."/>
            <person name="Hubbard S.S."/>
            <person name="Banfield J.F."/>
        </authorList>
    </citation>
    <scope>NUCLEOTIDE SEQUENCE [LARGE SCALE GENOMIC DNA]</scope>
    <source>
        <strain evidence="3">RIFCSPLOWO2_12_FULL_64_10</strain>
    </source>
</reference>
<evidence type="ECO:0008006" key="4">
    <source>
        <dbReference type="Google" id="ProtNLM"/>
    </source>
</evidence>
<evidence type="ECO:0000256" key="1">
    <source>
        <dbReference type="ARBA" id="ARBA00006484"/>
    </source>
</evidence>
<protein>
    <recommendedName>
        <fullName evidence="4">Short-chain dehydrogenase</fullName>
    </recommendedName>
</protein>
<dbReference type="InterPro" id="IPR050259">
    <property type="entry name" value="SDR"/>
</dbReference>
<organism evidence="2 3">
    <name type="scientific">Handelsmanbacteria sp. (strain RIFCSPLOWO2_12_FULL_64_10)</name>
    <dbReference type="NCBI Taxonomy" id="1817868"/>
    <lineage>
        <taxon>Bacteria</taxon>
        <taxon>Candidatus Handelsmaniibacteriota</taxon>
    </lineage>
</organism>
<dbReference type="InterPro" id="IPR002347">
    <property type="entry name" value="SDR_fam"/>
</dbReference>
<dbReference type="SUPFAM" id="SSF51735">
    <property type="entry name" value="NAD(P)-binding Rossmann-fold domains"/>
    <property type="match status" value="1"/>
</dbReference>
<dbReference type="NCBIfam" id="NF005559">
    <property type="entry name" value="PRK07231.1"/>
    <property type="match status" value="1"/>
</dbReference>